<dbReference type="EMBL" id="JAGEPA010000001">
    <property type="protein sequence ID" value="MBO1428967.1"/>
    <property type="molecule type" value="Genomic_DNA"/>
</dbReference>
<keyword evidence="1" id="KW-1133">Transmembrane helix</keyword>
<keyword evidence="1" id="KW-0472">Membrane</keyword>
<organism evidence="2 3">
    <name type="scientific">Bradyrhizobium quebecense</name>
    <dbReference type="NCBI Taxonomy" id="2748629"/>
    <lineage>
        <taxon>Bacteria</taxon>
        <taxon>Pseudomonadati</taxon>
        <taxon>Pseudomonadota</taxon>
        <taxon>Alphaproteobacteria</taxon>
        <taxon>Hyphomicrobiales</taxon>
        <taxon>Nitrobacteraceae</taxon>
        <taxon>Bradyrhizobium</taxon>
    </lineage>
</organism>
<name>A0ABS3MBZ2_9BRAD</name>
<evidence type="ECO:0000256" key="1">
    <source>
        <dbReference type="SAM" id="Phobius"/>
    </source>
</evidence>
<feature type="transmembrane region" description="Helical" evidence="1">
    <location>
        <begin position="39"/>
        <end position="61"/>
    </location>
</feature>
<sequence length="85" mass="8956">MVGPRGNAAVRRTSVVRPGYAGGGVRWARPGRYYWPRGGAIAAGAAIGFVTAATAAAWAGAAPAPGMCWYYTDPSRTQGFWDYCQ</sequence>
<evidence type="ECO:0000313" key="2">
    <source>
        <dbReference type="EMBL" id="MBO1428967.1"/>
    </source>
</evidence>
<gene>
    <name evidence="2" type="ORF">J4P68_05925</name>
</gene>
<dbReference type="Proteomes" id="UP000692816">
    <property type="component" value="Unassembled WGS sequence"/>
</dbReference>
<evidence type="ECO:0008006" key="4">
    <source>
        <dbReference type="Google" id="ProtNLM"/>
    </source>
</evidence>
<proteinExistence type="predicted"/>
<protein>
    <recommendedName>
        <fullName evidence="4">Lectin-like protein BA14k</fullName>
    </recommendedName>
</protein>
<accession>A0ABS3MBZ2</accession>
<keyword evidence="1" id="KW-0812">Transmembrane</keyword>
<evidence type="ECO:0000313" key="3">
    <source>
        <dbReference type="Proteomes" id="UP000692816"/>
    </source>
</evidence>
<keyword evidence="3" id="KW-1185">Reference proteome</keyword>
<comment type="caution">
    <text evidence="2">The sequence shown here is derived from an EMBL/GenBank/DDBJ whole genome shotgun (WGS) entry which is preliminary data.</text>
</comment>
<reference evidence="2" key="1">
    <citation type="journal article" date="2021" name="Int. J. Syst. Evol. Microbiol.">
        <title>Bradyrhizobium septentrionale sp. nov. (sv. septentrionale) and Bradyrhizobium quebecense sp. nov. (sv. septentrionale) associated with legumes native to Canada possess rearranged symbiosis genes and numerous insertion sequences.</title>
        <authorList>
            <person name="Bromfield E.S.P."/>
            <person name="Cloutier S."/>
        </authorList>
    </citation>
    <scope>NUCLEOTIDE SEQUENCE</scope>
    <source>
        <strain evidence="2">12S5</strain>
    </source>
</reference>